<keyword evidence="3" id="KW-1185">Reference proteome</keyword>
<name>A0A9W6SF37_9ACTN</name>
<evidence type="ECO:0000313" key="3">
    <source>
        <dbReference type="Proteomes" id="UP001165079"/>
    </source>
</evidence>
<dbReference type="EMBL" id="BSTX01000001">
    <property type="protein sequence ID" value="GLZ76019.1"/>
    <property type="molecule type" value="Genomic_DNA"/>
</dbReference>
<comment type="caution">
    <text evidence="2">The sequence shown here is derived from an EMBL/GenBank/DDBJ whole genome shotgun (WGS) entry which is preliminary data.</text>
</comment>
<dbReference type="AlphaFoldDB" id="A0A9W6SF37"/>
<proteinExistence type="predicted"/>
<dbReference type="RefSeq" id="WP_285661220.1">
    <property type="nucleotide sequence ID" value="NZ_BSTX01000001.1"/>
</dbReference>
<accession>A0A9W6SF37</accession>
<evidence type="ECO:0000259" key="1">
    <source>
        <dbReference type="Pfam" id="PF03466"/>
    </source>
</evidence>
<dbReference type="Pfam" id="PF03466">
    <property type="entry name" value="LysR_substrate"/>
    <property type="match status" value="1"/>
</dbReference>
<dbReference type="InterPro" id="IPR005119">
    <property type="entry name" value="LysR_subst-bd"/>
</dbReference>
<feature type="domain" description="LysR substrate-binding" evidence="1">
    <location>
        <begin position="9"/>
        <end position="145"/>
    </location>
</feature>
<protein>
    <recommendedName>
        <fullName evidence="1">LysR substrate-binding domain-containing protein</fullName>
    </recommendedName>
</protein>
<dbReference type="Gene3D" id="3.40.190.10">
    <property type="entry name" value="Periplasmic binding protein-like II"/>
    <property type="match status" value="2"/>
</dbReference>
<gene>
    <name evidence="2" type="ORF">Afil01_08260</name>
</gene>
<evidence type="ECO:0000313" key="2">
    <source>
        <dbReference type="EMBL" id="GLZ76019.1"/>
    </source>
</evidence>
<dbReference type="SUPFAM" id="SSF53850">
    <property type="entry name" value="Periplasmic binding protein-like II"/>
    <property type="match status" value="1"/>
</dbReference>
<sequence>MIEVRAGTTPSLAPPVFAALEGATYMRAEVRPSLGEPDGLLRAVAAGELDGAVVPLGEVPDGTRALRLGHDRLVLVVPRGIDPVGPGRRGLSGRRVVLYAHVDAGALAARLERAGAEVRRAVTAQTALAMARRSGTPAVVPGSTALWGAWEEAVPSPVGARVPLGLVVPVADSAAGHVLRSSVLALRGAVPGPRKASAGRAPSGG</sequence>
<organism evidence="2 3">
    <name type="scientific">Actinorhabdospora filicis</name>
    <dbReference type="NCBI Taxonomy" id="1785913"/>
    <lineage>
        <taxon>Bacteria</taxon>
        <taxon>Bacillati</taxon>
        <taxon>Actinomycetota</taxon>
        <taxon>Actinomycetes</taxon>
        <taxon>Micromonosporales</taxon>
        <taxon>Micromonosporaceae</taxon>
        <taxon>Actinorhabdospora</taxon>
    </lineage>
</organism>
<reference evidence="2" key="1">
    <citation type="submission" date="2023-03" db="EMBL/GenBank/DDBJ databases">
        <title>Actinorhabdospora filicis NBRC 111898.</title>
        <authorList>
            <person name="Ichikawa N."/>
            <person name="Sato H."/>
            <person name="Tonouchi N."/>
        </authorList>
    </citation>
    <scope>NUCLEOTIDE SEQUENCE</scope>
    <source>
        <strain evidence="2">NBRC 111898</strain>
    </source>
</reference>
<dbReference type="Proteomes" id="UP001165079">
    <property type="component" value="Unassembled WGS sequence"/>
</dbReference>